<dbReference type="GO" id="GO:0008999">
    <property type="term" value="F:protein-N-terminal-alanine acetyltransferase activity"/>
    <property type="evidence" value="ECO:0007669"/>
    <property type="project" value="TreeGrafter"/>
</dbReference>
<dbReference type="InterPro" id="IPR051531">
    <property type="entry name" value="N-acetyltransferase"/>
</dbReference>
<dbReference type="RefSeq" id="WP_044164280.1">
    <property type="nucleotide sequence ID" value="NZ_JACIER010000002.1"/>
</dbReference>
<protein>
    <submittedName>
        <fullName evidence="6">Acetyltransferase</fullName>
        <ecNumber evidence="6">2.3.1.-</ecNumber>
    </submittedName>
</protein>
<keyword evidence="7" id="KW-1185">Reference proteome</keyword>
<evidence type="ECO:0000256" key="3">
    <source>
        <dbReference type="ARBA" id="ARBA00038502"/>
    </source>
</evidence>
<comment type="similarity">
    <text evidence="3">Belongs to the acetyltransferase family. RimJ subfamily.</text>
</comment>
<name>A0A840D2P6_9BACE</name>
<evidence type="ECO:0000256" key="2">
    <source>
        <dbReference type="ARBA" id="ARBA00023315"/>
    </source>
</evidence>
<evidence type="ECO:0000313" key="7">
    <source>
        <dbReference type="Proteomes" id="UP000560658"/>
    </source>
</evidence>
<dbReference type="CDD" id="cd07241">
    <property type="entry name" value="VOC_BsYyaH"/>
    <property type="match status" value="1"/>
</dbReference>
<dbReference type="SUPFAM" id="SSF55729">
    <property type="entry name" value="Acyl-CoA N-acyltransferases (Nat)"/>
    <property type="match status" value="2"/>
</dbReference>
<feature type="domain" description="VOC" evidence="5">
    <location>
        <begin position="2"/>
        <end position="128"/>
    </location>
</feature>
<organism evidence="6 7">
    <name type="scientific">Bacteroides reticulotermitis</name>
    <dbReference type="NCBI Taxonomy" id="1133319"/>
    <lineage>
        <taxon>Bacteria</taxon>
        <taxon>Pseudomonadati</taxon>
        <taxon>Bacteroidota</taxon>
        <taxon>Bacteroidia</taxon>
        <taxon>Bacteroidales</taxon>
        <taxon>Bacteroidaceae</taxon>
        <taxon>Bacteroides</taxon>
    </lineage>
</organism>
<dbReference type="Pfam" id="PF13508">
    <property type="entry name" value="Acetyltransf_7"/>
    <property type="match status" value="1"/>
</dbReference>
<dbReference type="PROSITE" id="PS51186">
    <property type="entry name" value="GNAT"/>
    <property type="match status" value="2"/>
</dbReference>
<dbReference type="EMBL" id="JACIER010000002">
    <property type="protein sequence ID" value="MBB4042752.1"/>
    <property type="molecule type" value="Genomic_DNA"/>
</dbReference>
<dbReference type="CDD" id="cd04301">
    <property type="entry name" value="NAT_SF"/>
    <property type="match status" value="1"/>
</dbReference>
<dbReference type="GO" id="GO:0005737">
    <property type="term" value="C:cytoplasm"/>
    <property type="evidence" value="ECO:0007669"/>
    <property type="project" value="TreeGrafter"/>
</dbReference>
<dbReference type="InterPro" id="IPR016181">
    <property type="entry name" value="Acyl_CoA_acyltransferase"/>
</dbReference>
<dbReference type="Pfam" id="PF13302">
    <property type="entry name" value="Acetyltransf_3"/>
    <property type="match status" value="1"/>
</dbReference>
<evidence type="ECO:0000313" key="6">
    <source>
        <dbReference type="EMBL" id="MBB4042752.1"/>
    </source>
</evidence>
<feature type="domain" description="N-acetyltransferase" evidence="4">
    <location>
        <begin position="142"/>
        <end position="306"/>
    </location>
</feature>
<evidence type="ECO:0000259" key="5">
    <source>
        <dbReference type="PROSITE" id="PS51819"/>
    </source>
</evidence>
<evidence type="ECO:0000256" key="1">
    <source>
        <dbReference type="ARBA" id="ARBA00022679"/>
    </source>
</evidence>
<dbReference type="PANTHER" id="PTHR43792">
    <property type="entry name" value="GNAT FAMILY, PUTATIVE (AFU_ORTHOLOGUE AFUA_3G00765)-RELATED-RELATED"/>
    <property type="match status" value="1"/>
</dbReference>
<dbReference type="Pfam" id="PF00903">
    <property type="entry name" value="Glyoxalase"/>
    <property type="match status" value="1"/>
</dbReference>
<keyword evidence="2 6" id="KW-0012">Acyltransferase</keyword>
<dbReference type="PROSITE" id="PS51819">
    <property type="entry name" value="VOC"/>
    <property type="match status" value="1"/>
</dbReference>
<dbReference type="PANTHER" id="PTHR43792:SF8">
    <property type="entry name" value="[RIBOSOMAL PROTEIN US5]-ALANINE N-ACETYLTRANSFERASE"/>
    <property type="match status" value="1"/>
</dbReference>
<reference evidence="6" key="1">
    <citation type="submission" date="2020-08" db="EMBL/GenBank/DDBJ databases">
        <title>Genomic Encyclopedia of Type Strains, Phase IV (KMG-IV): sequencing the most valuable type-strain genomes for metagenomic binning, comparative biology and taxonomic classification.</title>
        <authorList>
            <person name="Goeker M."/>
        </authorList>
    </citation>
    <scope>NUCLEOTIDE SEQUENCE [LARGE SCALE GENOMIC DNA]</scope>
    <source>
        <strain evidence="6">DSM 105720</strain>
    </source>
</reference>
<dbReference type="InterPro" id="IPR029068">
    <property type="entry name" value="Glyas_Bleomycin-R_OHBP_Dase"/>
</dbReference>
<dbReference type="InterPro" id="IPR037523">
    <property type="entry name" value="VOC_core"/>
</dbReference>
<comment type="caution">
    <text evidence="6">The sequence shown here is derived from an EMBL/GenBank/DDBJ whole genome shotgun (WGS) entry which is preliminary data.</text>
</comment>
<accession>A0A840D2P6</accession>
<dbReference type="EC" id="2.3.1.-" evidence="6"/>
<keyword evidence="1 6" id="KW-0808">Transferase</keyword>
<dbReference type="Gene3D" id="3.10.180.10">
    <property type="entry name" value="2,3-Dihydroxybiphenyl 1,2-Dioxygenase, domain 1"/>
    <property type="match status" value="1"/>
</dbReference>
<dbReference type="InterPro" id="IPR000182">
    <property type="entry name" value="GNAT_dom"/>
</dbReference>
<dbReference type="SUPFAM" id="SSF54593">
    <property type="entry name" value="Glyoxalase/Bleomycin resistance protein/Dihydroxybiphenyl dioxygenase"/>
    <property type="match status" value="1"/>
</dbReference>
<dbReference type="AlphaFoldDB" id="A0A840D2P6"/>
<gene>
    <name evidence="6" type="ORF">GGR06_000517</name>
</gene>
<sequence length="445" mass="51707">MRLHHIAIWTFRLEEMKEFYVRYFHGESNEKYINPRKKFESYFISFENGISIELMSRADVQNTPIEENRLGLTHFAFTFSSPEQVLQFTEQMRSAGYPIVGEPRTSGDGYFESVVLDPDGNRIECVYSPVTIPNKEIDTERLLLRPFRDSDAEAFFACCRNPKLGDNAGWKPHETLEESREILHSVFIGYNAWAIILKETDELVGCVGLVPDPKRENPQVNMLGYWLNEPYWGKGYMSEAVQAVSRYGFEELGLSLITANCYPHNERSQHVLKRNGFLYEGVLRQAEITYDGHIYDHQCYYLLPVTQPTAEDHEEILQLWEASVRHTHHFLTEEDIQFYKPLIQNQYLKSVDLYVCKDIHGRIAAFMGLSDELIEMLFVHPDQQTQGYGKRLVEYAGKEKSIRQVDVNEQNEKALQFYLHLGFHVVGRDDTDGAGKPFPILHLKR</sequence>
<dbReference type="InterPro" id="IPR004360">
    <property type="entry name" value="Glyas_Fos-R_dOase_dom"/>
</dbReference>
<dbReference type="Gene3D" id="3.40.630.30">
    <property type="match status" value="2"/>
</dbReference>
<feature type="domain" description="N-acetyltransferase" evidence="4">
    <location>
        <begin position="303"/>
        <end position="445"/>
    </location>
</feature>
<dbReference type="Proteomes" id="UP000560658">
    <property type="component" value="Unassembled WGS sequence"/>
</dbReference>
<evidence type="ECO:0000259" key="4">
    <source>
        <dbReference type="PROSITE" id="PS51186"/>
    </source>
</evidence>
<proteinExistence type="inferred from homology"/>